<evidence type="ECO:0000313" key="2">
    <source>
        <dbReference type="EMBL" id="KAH0738075.1"/>
    </source>
</evidence>
<dbReference type="Proteomes" id="UP000826656">
    <property type="component" value="Unassembled WGS sequence"/>
</dbReference>
<accession>A0ABQ7TUC5</accession>
<gene>
    <name evidence="2" type="ORF">KY290_036780</name>
</gene>
<protein>
    <submittedName>
        <fullName evidence="2">Uncharacterized protein</fullName>
    </submittedName>
</protein>
<name>A0ABQ7TUC5_SOLTU</name>
<sequence length="68" mass="7821">MTHKDGNGSDNDEVQNQMMSQETVSIEEVRILRQQMAKMYEAWMSGQAPPSSICDYLNTNMSPMSKYR</sequence>
<evidence type="ECO:0000256" key="1">
    <source>
        <dbReference type="SAM" id="MobiDB-lite"/>
    </source>
</evidence>
<feature type="region of interest" description="Disordered" evidence="1">
    <location>
        <begin position="1"/>
        <end position="22"/>
    </location>
</feature>
<organism evidence="2 3">
    <name type="scientific">Solanum tuberosum</name>
    <name type="common">Potato</name>
    <dbReference type="NCBI Taxonomy" id="4113"/>
    <lineage>
        <taxon>Eukaryota</taxon>
        <taxon>Viridiplantae</taxon>
        <taxon>Streptophyta</taxon>
        <taxon>Embryophyta</taxon>
        <taxon>Tracheophyta</taxon>
        <taxon>Spermatophyta</taxon>
        <taxon>Magnoliopsida</taxon>
        <taxon>eudicotyledons</taxon>
        <taxon>Gunneridae</taxon>
        <taxon>Pentapetalae</taxon>
        <taxon>asterids</taxon>
        <taxon>lamiids</taxon>
        <taxon>Solanales</taxon>
        <taxon>Solanaceae</taxon>
        <taxon>Solanoideae</taxon>
        <taxon>Solaneae</taxon>
        <taxon>Solanum</taxon>
    </lineage>
</organism>
<evidence type="ECO:0000313" key="3">
    <source>
        <dbReference type="Proteomes" id="UP000826656"/>
    </source>
</evidence>
<proteinExistence type="predicted"/>
<reference evidence="2 3" key="1">
    <citation type="journal article" date="2021" name="bioRxiv">
        <title>Chromosome-scale and haplotype-resolved genome assembly of a tetraploid potato cultivar.</title>
        <authorList>
            <person name="Sun H."/>
            <person name="Jiao W.-B."/>
            <person name="Krause K."/>
            <person name="Campoy J.A."/>
            <person name="Goel M."/>
            <person name="Folz-Donahue K."/>
            <person name="Kukat C."/>
            <person name="Huettel B."/>
            <person name="Schneeberger K."/>
        </authorList>
    </citation>
    <scope>NUCLEOTIDE SEQUENCE [LARGE SCALE GENOMIC DNA]</scope>
    <source>
        <strain evidence="2">SolTubOtavaFocal</strain>
        <tissue evidence="2">Leaves</tissue>
    </source>
</reference>
<keyword evidence="3" id="KW-1185">Reference proteome</keyword>
<comment type="caution">
    <text evidence="2">The sequence shown here is derived from an EMBL/GenBank/DDBJ whole genome shotgun (WGS) entry which is preliminary data.</text>
</comment>
<dbReference type="EMBL" id="JAIVGD010000028">
    <property type="protein sequence ID" value="KAH0738075.1"/>
    <property type="molecule type" value="Genomic_DNA"/>
</dbReference>